<dbReference type="AlphaFoldDB" id="A0AAE0EF13"/>
<gene>
    <name evidence="1" type="ORF">Dsin_005259</name>
</gene>
<evidence type="ECO:0000313" key="1">
    <source>
        <dbReference type="EMBL" id="KAK3225397.1"/>
    </source>
</evidence>
<dbReference type="EMBL" id="JANJYJ010000002">
    <property type="protein sequence ID" value="KAK3225397.1"/>
    <property type="molecule type" value="Genomic_DNA"/>
</dbReference>
<sequence>MVKAPKPMDEEKGDMVTDRMALAIDFVAANDDNLVIDERVGGPGPLPKHIATKFRDSLVSTVTLSILRGFTHGLFFVVFQWHSLADFREAVEDYDLEDMGYMGPKFTWSNKREGVCLIMKLLDRGLCTKAWKDEDGNKGSMKAALKNIESCGRLLDSWNIKKELAFDMIFTKKDLL</sequence>
<organism evidence="1 2">
    <name type="scientific">Dipteronia sinensis</name>
    <dbReference type="NCBI Taxonomy" id="43782"/>
    <lineage>
        <taxon>Eukaryota</taxon>
        <taxon>Viridiplantae</taxon>
        <taxon>Streptophyta</taxon>
        <taxon>Embryophyta</taxon>
        <taxon>Tracheophyta</taxon>
        <taxon>Spermatophyta</taxon>
        <taxon>Magnoliopsida</taxon>
        <taxon>eudicotyledons</taxon>
        <taxon>Gunneridae</taxon>
        <taxon>Pentapetalae</taxon>
        <taxon>rosids</taxon>
        <taxon>malvids</taxon>
        <taxon>Sapindales</taxon>
        <taxon>Sapindaceae</taxon>
        <taxon>Hippocastanoideae</taxon>
        <taxon>Acereae</taxon>
        <taxon>Dipteronia</taxon>
    </lineage>
</organism>
<dbReference type="PANTHER" id="PTHR33710">
    <property type="entry name" value="BNAC02G09200D PROTEIN"/>
    <property type="match status" value="1"/>
</dbReference>
<dbReference type="Proteomes" id="UP001281410">
    <property type="component" value="Unassembled WGS sequence"/>
</dbReference>
<comment type="caution">
    <text evidence="1">The sequence shown here is derived from an EMBL/GenBank/DDBJ whole genome shotgun (WGS) entry which is preliminary data.</text>
</comment>
<protein>
    <submittedName>
        <fullName evidence="1">Uncharacterized protein</fullName>
    </submittedName>
</protein>
<keyword evidence="2" id="KW-1185">Reference proteome</keyword>
<name>A0AAE0EF13_9ROSI</name>
<accession>A0AAE0EF13</accession>
<proteinExistence type="predicted"/>
<evidence type="ECO:0000313" key="2">
    <source>
        <dbReference type="Proteomes" id="UP001281410"/>
    </source>
</evidence>
<reference evidence="1" key="1">
    <citation type="journal article" date="2023" name="Plant J.">
        <title>Genome sequences and population genomics provide insights into the demographic history, inbreeding, and mutation load of two 'living fossil' tree species of Dipteronia.</title>
        <authorList>
            <person name="Feng Y."/>
            <person name="Comes H.P."/>
            <person name="Chen J."/>
            <person name="Zhu S."/>
            <person name="Lu R."/>
            <person name="Zhang X."/>
            <person name="Li P."/>
            <person name="Qiu J."/>
            <person name="Olsen K.M."/>
            <person name="Qiu Y."/>
        </authorList>
    </citation>
    <scope>NUCLEOTIDE SEQUENCE</scope>
    <source>
        <strain evidence="1">NBL</strain>
    </source>
</reference>
<dbReference type="PANTHER" id="PTHR33710:SF77">
    <property type="entry name" value="DNASE I-LIKE SUPERFAMILY PROTEIN"/>
    <property type="match status" value="1"/>
</dbReference>